<sequence length="191" mass="20277">MTPTTSPLLDDDVLPMVELLALCLDGQIYRVGDAFASADTPDGPELRAHAFARTAPAWAVADRGTAAWIHGTRSSPPPVPQVCVPPSHRGGGTLARLDTAYRSVSADETLTFAGIRVTTPLRTAHDLLCTPGPFADADALEIRHLLVLAEVTPARLDELLRAARRRGRDVARARLPQVARASLLGAPPEAA</sequence>
<gene>
    <name evidence="2" type="ORF">P5G59_02410</name>
</gene>
<organism evidence="2 3">
    <name type="scientific">Leifsonia virtsii</name>
    <dbReference type="NCBI Taxonomy" id="3035915"/>
    <lineage>
        <taxon>Bacteria</taxon>
        <taxon>Bacillati</taxon>
        <taxon>Actinomycetota</taxon>
        <taxon>Actinomycetes</taxon>
        <taxon>Micrococcales</taxon>
        <taxon>Microbacteriaceae</taxon>
        <taxon>Leifsonia</taxon>
    </lineage>
</organism>
<reference evidence="2" key="1">
    <citation type="submission" date="2023-03" db="EMBL/GenBank/DDBJ databases">
        <title>MT1 and MT2 Draft Genomes of Novel Species.</title>
        <authorList>
            <person name="Venkateswaran K."/>
        </authorList>
    </citation>
    <scope>NUCLEOTIDE SEQUENCE</scope>
    <source>
        <strain evidence="2">F6_8S_P_1A</strain>
    </source>
</reference>
<proteinExistence type="predicted"/>
<dbReference type="Proteomes" id="UP001174210">
    <property type="component" value="Unassembled WGS sequence"/>
</dbReference>
<keyword evidence="3" id="KW-1185">Reference proteome</keyword>
<dbReference type="InterPro" id="IPR018547">
    <property type="entry name" value="AbiEi_C"/>
</dbReference>
<dbReference type="RefSeq" id="WP_301215595.1">
    <property type="nucleotide sequence ID" value="NZ_JAROCB010000001.1"/>
</dbReference>
<comment type="caution">
    <text evidence="2">The sequence shown here is derived from an EMBL/GenBank/DDBJ whole genome shotgun (WGS) entry which is preliminary data.</text>
</comment>
<accession>A0ABT8IUA1</accession>
<evidence type="ECO:0000259" key="1">
    <source>
        <dbReference type="Pfam" id="PF09407"/>
    </source>
</evidence>
<feature type="domain" description="AbiEi antitoxin C-terminal" evidence="1">
    <location>
        <begin position="60"/>
        <end position="166"/>
    </location>
</feature>
<protein>
    <submittedName>
        <fullName evidence="2">Type IV toxin-antitoxin system AbiEi family antitoxin</fullName>
    </submittedName>
</protein>
<name>A0ABT8IUA1_9MICO</name>
<evidence type="ECO:0000313" key="3">
    <source>
        <dbReference type="Proteomes" id="UP001174210"/>
    </source>
</evidence>
<evidence type="ECO:0000313" key="2">
    <source>
        <dbReference type="EMBL" id="MDN4595982.1"/>
    </source>
</evidence>
<dbReference type="Pfam" id="PF09407">
    <property type="entry name" value="AbiEi_1"/>
    <property type="match status" value="1"/>
</dbReference>
<dbReference type="EMBL" id="JAROCB010000001">
    <property type="protein sequence ID" value="MDN4595982.1"/>
    <property type="molecule type" value="Genomic_DNA"/>
</dbReference>